<reference evidence="3" key="1">
    <citation type="journal article" date="2019" name="Sci. Rep.">
        <title>Draft genome of Tanacetum cinerariifolium, the natural source of mosquito coil.</title>
        <authorList>
            <person name="Yamashiro T."/>
            <person name="Shiraishi A."/>
            <person name="Satake H."/>
            <person name="Nakayama K."/>
        </authorList>
    </citation>
    <scope>NUCLEOTIDE SEQUENCE</scope>
</reference>
<evidence type="ECO:0000256" key="1">
    <source>
        <dbReference type="SAM" id="Coils"/>
    </source>
</evidence>
<proteinExistence type="predicted"/>
<feature type="compositionally biased region" description="Basic and acidic residues" evidence="2">
    <location>
        <begin position="334"/>
        <end position="343"/>
    </location>
</feature>
<keyword evidence="1" id="KW-0175">Coiled coil</keyword>
<feature type="coiled-coil region" evidence="1">
    <location>
        <begin position="180"/>
        <end position="228"/>
    </location>
</feature>
<evidence type="ECO:0008006" key="4">
    <source>
        <dbReference type="Google" id="ProtNLM"/>
    </source>
</evidence>
<feature type="region of interest" description="Disordered" evidence="2">
    <location>
        <begin position="326"/>
        <end position="345"/>
    </location>
</feature>
<evidence type="ECO:0000313" key="3">
    <source>
        <dbReference type="EMBL" id="GEU79752.1"/>
    </source>
</evidence>
<sequence>MIPILEKCEHNQDFHQIVDFVRASHIRYALTFNPTVNVSHIRQFWSTARIETTEEGTKILATVDGKLRTVSESSIRRNLKLNDEARISSLPDAKLFENLQLMGYNILPNQKFTFQKGQFSHQWKYLIHTIMQCLSPKSLTSSVAILPLLLRTRIAPSSVLPPVVDEPASPLGDDSQVIQHQGLLQKLDELTALCTSLQRQQSEMVSKFAAQELEIIKLKARVNLLEDREGGGIAQFGYDATIKERSLDKGEEVAKKFGDDTEEMANVLTSMDTASILTSGGVQVVPTAAEVETTNVSILTGSGVVSTASSTIPTAAPIFTTATESTPYTRRKGKETMVESETPKKKKVQEQIDVQLARELEEEIDRDTKRMNKQIAQDAEIARIHTKEELQMLIDGLDRNNETIAKYLQEYHQFATELPIERRIELISDLGMTLKEIKEKFDPVWKQFQDFIPIGSKEEAERFKRKGVRLEQDSSKKLKTSEEVPEEKLKEMMELIPHLDKEDLNQLWALVKETLNIRPAVNDKEKELWVELKRLYEPDVEDLLYTRLPIVQDSKIIEGILSSDEFPLPEQLPTAYEDKFLLLIQSDATVKKIAQLLKTGVSHGQRHIYTIQRRVTVTQLFKESVP</sequence>
<name>A0A6L2N3M3_TANCI</name>
<dbReference type="AlphaFoldDB" id="A0A6L2N3M3"/>
<organism evidence="3">
    <name type="scientific">Tanacetum cinerariifolium</name>
    <name type="common">Dalmatian daisy</name>
    <name type="synonym">Chrysanthemum cinerariifolium</name>
    <dbReference type="NCBI Taxonomy" id="118510"/>
    <lineage>
        <taxon>Eukaryota</taxon>
        <taxon>Viridiplantae</taxon>
        <taxon>Streptophyta</taxon>
        <taxon>Embryophyta</taxon>
        <taxon>Tracheophyta</taxon>
        <taxon>Spermatophyta</taxon>
        <taxon>Magnoliopsida</taxon>
        <taxon>eudicotyledons</taxon>
        <taxon>Gunneridae</taxon>
        <taxon>Pentapetalae</taxon>
        <taxon>asterids</taxon>
        <taxon>campanulids</taxon>
        <taxon>Asterales</taxon>
        <taxon>Asteraceae</taxon>
        <taxon>Asteroideae</taxon>
        <taxon>Anthemideae</taxon>
        <taxon>Anthemidinae</taxon>
        <taxon>Tanacetum</taxon>
    </lineage>
</organism>
<evidence type="ECO:0000256" key="2">
    <source>
        <dbReference type="SAM" id="MobiDB-lite"/>
    </source>
</evidence>
<dbReference type="EMBL" id="BKCJ010007939">
    <property type="protein sequence ID" value="GEU79752.1"/>
    <property type="molecule type" value="Genomic_DNA"/>
</dbReference>
<gene>
    <name evidence="3" type="ORF">Tci_051730</name>
</gene>
<comment type="caution">
    <text evidence="3">The sequence shown here is derived from an EMBL/GenBank/DDBJ whole genome shotgun (WGS) entry which is preliminary data.</text>
</comment>
<accession>A0A6L2N3M3</accession>
<protein>
    <recommendedName>
        <fullName evidence="4">Synaptobrevin, longin-like domain protein</fullName>
    </recommendedName>
</protein>